<dbReference type="PROSITE" id="PS00027">
    <property type="entry name" value="HOMEOBOX_1"/>
    <property type="match status" value="1"/>
</dbReference>
<dbReference type="InterPro" id="IPR001356">
    <property type="entry name" value="HD"/>
</dbReference>
<keyword evidence="5 6" id="KW-0539">Nucleus</keyword>
<feature type="DNA-binding region" description="Homeobox" evidence="6">
    <location>
        <begin position="470"/>
        <end position="529"/>
    </location>
</feature>
<keyword evidence="3 6" id="KW-0238">DNA-binding</keyword>
<dbReference type="PANTHER" id="PTHR45946:SF4">
    <property type="entry name" value="HOMEOBOX PROTEIN ROUGH-RELATED"/>
    <property type="match status" value="1"/>
</dbReference>
<feature type="compositionally biased region" description="Low complexity" evidence="8">
    <location>
        <begin position="213"/>
        <end position="250"/>
    </location>
</feature>
<dbReference type="GO" id="GO:0005634">
    <property type="term" value="C:nucleus"/>
    <property type="evidence" value="ECO:0007669"/>
    <property type="project" value="UniProtKB-SubCell"/>
</dbReference>
<dbReference type="Proteomes" id="UP001142055">
    <property type="component" value="Chromosome 1"/>
</dbReference>
<dbReference type="Gene3D" id="1.10.10.60">
    <property type="entry name" value="Homeodomain-like"/>
    <property type="match status" value="1"/>
</dbReference>
<feature type="region of interest" description="Disordered" evidence="8">
    <location>
        <begin position="522"/>
        <end position="573"/>
    </location>
</feature>
<comment type="subcellular location">
    <subcellularLocation>
        <location evidence="1 6 7">Nucleus</location>
    </subcellularLocation>
</comment>
<keyword evidence="11" id="KW-1185">Reference proteome</keyword>
<name>A0A9Q0MIJ9_BLOTA</name>
<dbReference type="SUPFAM" id="SSF46689">
    <property type="entry name" value="Homeodomain-like"/>
    <property type="match status" value="1"/>
</dbReference>
<dbReference type="InterPro" id="IPR017970">
    <property type="entry name" value="Homeobox_CS"/>
</dbReference>
<proteinExistence type="predicted"/>
<organism evidence="10 11">
    <name type="scientific">Blomia tropicalis</name>
    <name type="common">Mite</name>
    <dbReference type="NCBI Taxonomy" id="40697"/>
    <lineage>
        <taxon>Eukaryota</taxon>
        <taxon>Metazoa</taxon>
        <taxon>Ecdysozoa</taxon>
        <taxon>Arthropoda</taxon>
        <taxon>Chelicerata</taxon>
        <taxon>Arachnida</taxon>
        <taxon>Acari</taxon>
        <taxon>Acariformes</taxon>
        <taxon>Sarcoptiformes</taxon>
        <taxon>Astigmata</taxon>
        <taxon>Glycyphagoidea</taxon>
        <taxon>Echimyopodidae</taxon>
        <taxon>Blomia</taxon>
    </lineage>
</organism>
<feature type="compositionally biased region" description="Low complexity" evidence="8">
    <location>
        <begin position="145"/>
        <end position="174"/>
    </location>
</feature>
<feature type="compositionally biased region" description="Polar residues" evidence="8">
    <location>
        <begin position="53"/>
        <end position="79"/>
    </location>
</feature>
<protein>
    <recommendedName>
        <fullName evidence="9">Homeobox domain-containing protein</fullName>
    </recommendedName>
</protein>
<dbReference type="PRINTS" id="PR00024">
    <property type="entry name" value="HOMEOBOX"/>
</dbReference>
<keyword evidence="2" id="KW-0217">Developmental protein</keyword>
<evidence type="ECO:0000256" key="7">
    <source>
        <dbReference type="RuleBase" id="RU000682"/>
    </source>
</evidence>
<dbReference type="AlphaFoldDB" id="A0A9Q0MIJ9"/>
<evidence type="ECO:0000256" key="6">
    <source>
        <dbReference type="PROSITE-ProRule" id="PRU00108"/>
    </source>
</evidence>
<feature type="compositionally biased region" description="Gly residues" evidence="8">
    <location>
        <begin position="449"/>
        <end position="463"/>
    </location>
</feature>
<dbReference type="SMART" id="SM00389">
    <property type="entry name" value="HOX"/>
    <property type="match status" value="1"/>
</dbReference>
<dbReference type="FunFam" id="1.10.10.60:FF:000113">
    <property type="entry name" value="homeobox protein Hox-B1"/>
    <property type="match status" value="1"/>
</dbReference>
<evidence type="ECO:0000256" key="1">
    <source>
        <dbReference type="ARBA" id="ARBA00004123"/>
    </source>
</evidence>
<dbReference type="EMBL" id="JAPWDV010000001">
    <property type="protein sequence ID" value="KAJ6224330.1"/>
    <property type="molecule type" value="Genomic_DNA"/>
</dbReference>
<evidence type="ECO:0000256" key="2">
    <source>
        <dbReference type="ARBA" id="ARBA00022473"/>
    </source>
</evidence>
<evidence type="ECO:0000256" key="3">
    <source>
        <dbReference type="ARBA" id="ARBA00023125"/>
    </source>
</evidence>
<feature type="compositionally biased region" description="Low complexity" evidence="8">
    <location>
        <begin position="430"/>
        <end position="447"/>
    </location>
</feature>
<dbReference type="GO" id="GO:0000981">
    <property type="term" value="F:DNA-binding transcription factor activity, RNA polymerase II-specific"/>
    <property type="evidence" value="ECO:0007669"/>
    <property type="project" value="InterPro"/>
</dbReference>
<gene>
    <name evidence="10" type="ORF">RDWZM_002875</name>
</gene>
<feature type="region of interest" description="Disordered" evidence="8">
    <location>
        <begin position="42"/>
        <end position="87"/>
    </location>
</feature>
<feature type="region of interest" description="Disordered" evidence="8">
    <location>
        <begin position="190"/>
        <end position="277"/>
    </location>
</feature>
<dbReference type="GO" id="GO:0000978">
    <property type="term" value="F:RNA polymerase II cis-regulatory region sequence-specific DNA binding"/>
    <property type="evidence" value="ECO:0007669"/>
    <property type="project" value="TreeGrafter"/>
</dbReference>
<dbReference type="InterPro" id="IPR020479">
    <property type="entry name" value="HD_metazoa"/>
</dbReference>
<dbReference type="InterPro" id="IPR009057">
    <property type="entry name" value="Homeodomain-like_sf"/>
</dbReference>
<feature type="compositionally biased region" description="Basic residues" evidence="8">
    <location>
        <begin position="359"/>
        <end position="381"/>
    </location>
</feature>
<reference evidence="10" key="1">
    <citation type="submission" date="2022-12" db="EMBL/GenBank/DDBJ databases">
        <title>Genome assemblies of Blomia tropicalis.</title>
        <authorList>
            <person name="Cui Y."/>
        </authorList>
    </citation>
    <scope>NUCLEOTIDE SEQUENCE</scope>
    <source>
        <tissue evidence="10">Adult mites</tissue>
    </source>
</reference>
<evidence type="ECO:0000256" key="4">
    <source>
        <dbReference type="ARBA" id="ARBA00023155"/>
    </source>
</evidence>
<feature type="region of interest" description="Disordered" evidence="8">
    <location>
        <begin position="115"/>
        <end position="178"/>
    </location>
</feature>
<feature type="compositionally biased region" description="Polar residues" evidence="8">
    <location>
        <begin position="133"/>
        <end position="144"/>
    </location>
</feature>
<comment type="caution">
    <text evidence="10">The sequence shown here is derived from an EMBL/GenBank/DDBJ whole genome shotgun (WGS) entry which is preliminary data.</text>
</comment>
<dbReference type="InterPro" id="IPR046327">
    <property type="entry name" value="HXA1/B1/D1"/>
</dbReference>
<dbReference type="OMA" id="MIMNSNI"/>
<feature type="compositionally biased region" description="Polar residues" evidence="8">
    <location>
        <begin position="190"/>
        <end position="208"/>
    </location>
</feature>
<feature type="region of interest" description="Disordered" evidence="8">
    <location>
        <begin position="358"/>
        <end position="385"/>
    </location>
</feature>
<dbReference type="Pfam" id="PF00046">
    <property type="entry name" value="Homeodomain"/>
    <property type="match status" value="1"/>
</dbReference>
<dbReference type="PANTHER" id="PTHR45946">
    <property type="entry name" value="HOMEOBOX PROTEIN ROUGH-RELATED"/>
    <property type="match status" value="1"/>
</dbReference>
<evidence type="ECO:0000256" key="5">
    <source>
        <dbReference type="ARBA" id="ARBA00023242"/>
    </source>
</evidence>
<keyword evidence="4 6" id="KW-0371">Homeobox</keyword>
<feature type="region of interest" description="Disordered" evidence="8">
    <location>
        <begin position="414"/>
        <end position="481"/>
    </location>
</feature>
<sequence length="573" mass="60523">MIMNSNVVYGGTMPCHNGIGSGTPSSADYHHHQGYNHHFNGDLATYYPPPPSTSDLVLNGGNSQHSLSSSTGTPPSNHYSPPGTFHPFGDPVVASGIVSEPTGLSYTNLDNLNSPNGYGSNPVPHTHYGRLSQYGNNTPQPTIPSGSSHSTSQCSSQLSTSTNNGQQQQQQQQQHGNNVYSTQTYRDQYGSASADQVTGASPTPTSVKNEYVGTSSTTPNNSLGNNNNNSSNNTNSGTTSNGGNVPSSVNSHHEMMSPLSECSLGRTSSSSSGSAHYPSYLDPSLLSRSRNGGIVGGGGSASAVAAAAAVHHSMHLQNAAALSSPYADPSGHYSDLACNQLNGTTYHHHLNHLTNHLQSTHHPHHHHHPSHHHHHHHHHTSQARNTNQNANSNLLTTAPVPQYKWMQVKRNIPKPASKPVDYGYGGGSPNSASSLNTLTSSNSAATNHGPGGVGGGGNGGPGSVGNNAANNTGRTNFTTKQLTELEKEFHFNKYLTRARRIEIATSLQLNETQVKIWFQNRRMKQKKRMKEGLIPSDSTSPPPNSAGLSIHSDSSNPASTSPKLSDGSSSGQL</sequence>
<feature type="compositionally biased region" description="Polar residues" evidence="8">
    <location>
        <begin position="551"/>
        <end position="573"/>
    </location>
</feature>
<feature type="compositionally biased region" description="Low complexity" evidence="8">
    <location>
        <begin position="464"/>
        <end position="479"/>
    </location>
</feature>
<dbReference type="PROSITE" id="PS50071">
    <property type="entry name" value="HOMEOBOX_2"/>
    <property type="match status" value="1"/>
</dbReference>
<dbReference type="CDD" id="cd00086">
    <property type="entry name" value="homeodomain"/>
    <property type="match status" value="1"/>
</dbReference>
<feature type="domain" description="Homeobox" evidence="9">
    <location>
        <begin position="468"/>
        <end position="528"/>
    </location>
</feature>
<feature type="compositionally biased region" description="Low complexity" evidence="8">
    <location>
        <begin position="260"/>
        <end position="277"/>
    </location>
</feature>
<accession>A0A9Q0MIJ9</accession>
<evidence type="ECO:0000313" key="11">
    <source>
        <dbReference type="Proteomes" id="UP001142055"/>
    </source>
</evidence>
<evidence type="ECO:0000259" key="9">
    <source>
        <dbReference type="PROSITE" id="PS50071"/>
    </source>
</evidence>
<evidence type="ECO:0000256" key="8">
    <source>
        <dbReference type="SAM" id="MobiDB-lite"/>
    </source>
</evidence>
<evidence type="ECO:0000313" key="10">
    <source>
        <dbReference type="EMBL" id="KAJ6224330.1"/>
    </source>
</evidence>